<dbReference type="Pfam" id="PF17996">
    <property type="entry name" value="CE2_N"/>
    <property type="match status" value="1"/>
</dbReference>
<comment type="caution">
    <text evidence="4">The sequence shown here is derived from an EMBL/GenBank/DDBJ whole genome shotgun (WGS) entry which is preliminary data.</text>
</comment>
<protein>
    <submittedName>
        <fullName evidence="4">SGNH hydrolase-type esterase domain-containing protein</fullName>
    </submittedName>
</protein>
<dbReference type="Gene3D" id="3.40.50.1110">
    <property type="entry name" value="SGNH hydrolase"/>
    <property type="match status" value="1"/>
</dbReference>
<dbReference type="Proteomes" id="UP000717696">
    <property type="component" value="Unassembled WGS sequence"/>
</dbReference>
<evidence type="ECO:0000256" key="1">
    <source>
        <dbReference type="SAM" id="SignalP"/>
    </source>
</evidence>
<sequence length="356" mass="38078">MKVAAFLVFITAVTAAPLPQDSAKANKPTYRFVGRVNPATKELTWPSTGVAFSFKGSTASINVNSIIGASSADLIIDGGEPILIDNVNGTSISTPKLSMGTHTVELRKRSESSMGSFRITDVATDGTFLVSKVPKRKIEIIGDSITVGYGLDGVLPCTDSAVLQNNGKTYGAVAARALNADYSVIAWSGKGLIRNYASTPPDPMPPMPVLYTRYGANDADGSFKFPKSWTPDAVAINLGTNDFSYLGVRDPVDPEDLTDALVKLVKYIHSHYTKAQFFLVSSPMLSDSYPSEADAQKSTHVQVIKDAMRQLRGVKAHLVDWPSQGSEVGCDYHPNAATQAQGGTLLEDSIKLALGW</sequence>
<dbReference type="InterPro" id="IPR036514">
    <property type="entry name" value="SGNH_hydro_sf"/>
</dbReference>
<feature type="chain" id="PRO_5040298610" evidence="1">
    <location>
        <begin position="16"/>
        <end position="356"/>
    </location>
</feature>
<feature type="signal peptide" evidence="1">
    <location>
        <begin position="1"/>
        <end position="15"/>
    </location>
</feature>
<reference evidence="4" key="1">
    <citation type="journal article" date="2021" name="Nat. Commun.">
        <title>Genetic determinants of endophytism in the Arabidopsis root mycobiome.</title>
        <authorList>
            <person name="Mesny F."/>
            <person name="Miyauchi S."/>
            <person name="Thiergart T."/>
            <person name="Pickel B."/>
            <person name="Atanasova L."/>
            <person name="Karlsson M."/>
            <person name="Huettel B."/>
            <person name="Barry K.W."/>
            <person name="Haridas S."/>
            <person name="Chen C."/>
            <person name="Bauer D."/>
            <person name="Andreopoulos W."/>
            <person name="Pangilinan J."/>
            <person name="LaButti K."/>
            <person name="Riley R."/>
            <person name="Lipzen A."/>
            <person name="Clum A."/>
            <person name="Drula E."/>
            <person name="Henrissat B."/>
            <person name="Kohler A."/>
            <person name="Grigoriev I.V."/>
            <person name="Martin F.M."/>
            <person name="Hacquard S."/>
        </authorList>
    </citation>
    <scope>NUCLEOTIDE SEQUENCE</scope>
    <source>
        <strain evidence="4">MPI-CAGE-AT-0021</strain>
    </source>
</reference>
<evidence type="ECO:0000313" key="5">
    <source>
        <dbReference type="Proteomes" id="UP000717696"/>
    </source>
</evidence>
<dbReference type="SUPFAM" id="SSF52266">
    <property type="entry name" value="SGNH hydrolase"/>
    <property type="match status" value="1"/>
</dbReference>
<accession>A0A9P9JAF7</accession>
<dbReference type="InterPro" id="IPR013830">
    <property type="entry name" value="SGNH_hydro"/>
</dbReference>
<evidence type="ECO:0000259" key="3">
    <source>
        <dbReference type="Pfam" id="PF17996"/>
    </source>
</evidence>
<dbReference type="Gene3D" id="2.60.120.260">
    <property type="entry name" value="Galactose-binding domain-like"/>
    <property type="match status" value="1"/>
</dbReference>
<dbReference type="InterPro" id="IPR037461">
    <property type="entry name" value="CtCE2-like_dom"/>
</dbReference>
<keyword evidence="5" id="KW-1185">Reference proteome</keyword>
<evidence type="ECO:0000313" key="4">
    <source>
        <dbReference type="EMBL" id="KAH7159444.1"/>
    </source>
</evidence>
<dbReference type="Pfam" id="PF13472">
    <property type="entry name" value="Lipase_GDSL_2"/>
    <property type="match status" value="1"/>
</dbReference>
<evidence type="ECO:0000259" key="2">
    <source>
        <dbReference type="Pfam" id="PF13472"/>
    </source>
</evidence>
<dbReference type="EMBL" id="JAGMUU010000002">
    <property type="protein sequence ID" value="KAH7159444.1"/>
    <property type="molecule type" value="Genomic_DNA"/>
</dbReference>
<dbReference type="CDD" id="cd01831">
    <property type="entry name" value="Endoglucanase_E_like"/>
    <property type="match status" value="1"/>
</dbReference>
<dbReference type="AlphaFoldDB" id="A0A9P9JAF7"/>
<organism evidence="4 5">
    <name type="scientific">Dactylonectria estremocensis</name>
    <dbReference type="NCBI Taxonomy" id="1079267"/>
    <lineage>
        <taxon>Eukaryota</taxon>
        <taxon>Fungi</taxon>
        <taxon>Dikarya</taxon>
        <taxon>Ascomycota</taxon>
        <taxon>Pezizomycotina</taxon>
        <taxon>Sordariomycetes</taxon>
        <taxon>Hypocreomycetidae</taxon>
        <taxon>Hypocreales</taxon>
        <taxon>Nectriaceae</taxon>
        <taxon>Dactylonectria</taxon>
    </lineage>
</organism>
<dbReference type="OrthoDB" id="426133at2759"/>
<dbReference type="InterPro" id="IPR040794">
    <property type="entry name" value="CE2_N"/>
</dbReference>
<feature type="domain" description="Carbohydrate esterase 2 N-terminal" evidence="3">
    <location>
        <begin position="32"/>
        <end position="127"/>
    </location>
</feature>
<dbReference type="InterPro" id="IPR052762">
    <property type="entry name" value="PCW_deacetylase/CE"/>
</dbReference>
<keyword evidence="4" id="KW-0378">Hydrolase</keyword>
<gene>
    <name evidence="4" type="ORF">B0J13DRAFT_592126</name>
</gene>
<feature type="domain" description="SGNH hydrolase-type esterase" evidence="2">
    <location>
        <begin position="141"/>
        <end position="339"/>
    </location>
</feature>
<keyword evidence="1" id="KW-0732">Signal</keyword>
<proteinExistence type="predicted"/>
<dbReference type="PANTHER" id="PTHR37834:SF2">
    <property type="entry name" value="ESTERASE, SGNH HYDROLASE-TYPE"/>
    <property type="match status" value="1"/>
</dbReference>
<dbReference type="PANTHER" id="PTHR37834">
    <property type="entry name" value="GDSL-LIKE LIPASE/ACYLHYDROLASE DOMAIN PROTEIN (AFU_ORTHOLOGUE AFUA_2G00620)"/>
    <property type="match status" value="1"/>
</dbReference>
<name>A0A9P9JAF7_9HYPO</name>
<dbReference type="GO" id="GO:0052689">
    <property type="term" value="F:carboxylic ester hydrolase activity"/>
    <property type="evidence" value="ECO:0007669"/>
    <property type="project" value="InterPro"/>
</dbReference>